<dbReference type="SUPFAM" id="SSF88723">
    <property type="entry name" value="PIN domain-like"/>
    <property type="match status" value="1"/>
</dbReference>
<sequence length="138" mass="14704">MIPCFVLDTGALIEAERPGPRMRGFLSMVHHGRAAAVTPTSCVLEWWRKRTDRCEKVLALVNVEPLTLAAAQAAGVALGKMKERVDSKLSIDASVLATASLLGAMVLTGDFDDLSRVATHFPGVRVLSSRSEGGSSAR</sequence>
<protein>
    <recommendedName>
        <fullName evidence="3">PIN domain-containing protein</fullName>
    </recommendedName>
</protein>
<keyword evidence="2" id="KW-1185">Reference proteome</keyword>
<dbReference type="Gene3D" id="3.40.50.1010">
    <property type="entry name" value="5'-nuclease"/>
    <property type="match status" value="1"/>
</dbReference>
<accession>A0ABZ2LIU1</accession>
<evidence type="ECO:0008006" key="3">
    <source>
        <dbReference type="Google" id="ProtNLM"/>
    </source>
</evidence>
<reference evidence="1 2" key="1">
    <citation type="submission" date="2021-12" db="EMBL/GenBank/DDBJ databases">
        <title>Discovery of the Pendulisporaceae a myxobacterial family with distinct sporulation behavior and unique specialized metabolism.</title>
        <authorList>
            <person name="Garcia R."/>
            <person name="Popoff A."/>
            <person name="Bader C.D."/>
            <person name="Loehr J."/>
            <person name="Walesch S."/>
            <person name="Walt C."/>
            <person name="Boldt J."/>
            <person name="Bunk B."/>
            <person name="Haeckl F.J.F.P.J."/>
            <person name="Gunesch A.P."/>
            <person name="Birkelbach J."/>
            <person name="Nuebel U."/>
            <person name="Pietschmann T."/>
            <person name="Bach T."/>
            <person name="Mueller R."/>
        </authorList>
    </citation>
    <scope>NUCLEOTIDE SEQUENCE [LARGE SCALE GENOMIC DNA]</scope>
    <source>
        <strain evidence="1 2">MSr11954</strain>
    </source>
</reference>
<organism evidence="1 2">
    <name type="scientific">Pendulispora albinea</name>
    <dbReference type="NCBI Taxonomy" id="2741071"/>
    <lineage>
        <taxon>Bacteria</taxon>
        <taxon>Pseudomonadati</taxon>
        <taxon>Myxococcota</taxon>
        <taxon>Myxococcia</taxon>
        <taxon>Myxococcales</taxon>
        <taxon>Sorangiineae</taxon>
        <taxon>Pendulisporaceae</taxon>
        <taxon>Pendulispora</taxon>
    </lineage>
</organism>
<evidence type="ECO:0000313" key="1">
    <source>
        <dbReference type="EMBL" id="WXB10863.1"/>
    </source>
</evidence>
<dbReference type="EMBL" id="CP089984">
    <property type="protein sequence ID" value="WXB10863.1"/>
    <property type="molecule type" value="Genomic_DNA"/>
</dbReference>
<gene>
    <name evidence="1" type="ORF">LZC94_23610</name>
</gene>
<dbReference type="InterPro" id="IPR029060">
    <property type="entry name" value="PIN-like_dom_sf"/>
</dbReference>
<dbReference type="RefSeq" id="WP_394820483.1">
    <property type="nucleotide sequence ID" value="NZ_CP089984.1"/>
</dbReference>
<dbReference type="Proteomes" id="UP001370348">
    <property type="component" value="Chromosome"/>
</dbReference>
<proteinExistence type="predicted"/>
<evidence type="ECO:0000313" key="2">
    <source>
        <dbReference type="Proteomes" id="UP001370348"/>
    </source>
</evidence>
<name>A0ABZ2LIU1_9BACT</name>